<keyword evidence="2" id="KW-1185">Reference proteome</keyword>
<dbReference type="Proteomes" id="UP001221142">
    <property type="component" value="Unassembled WGS sequence"/>
</dbReference>
<reference evidence="1" key="1">
    <citation type="submission" date="2023-03" db="EMBL/GenBank/DDBJ databases">
        <title>Massive genome expansion in bonnet fungi (Mycena s.s.) driven by repeated elements and novel gene families across ecological guilds.</title>
        <authorList>
            <consortium name="Lawrence Berkeley National Laboratory"/>
            <person name="Harder C.B."/>
            <person name="Miyauchi S."/>
            <person name="Viragh M."/>
            <person name="Kuo A."/>
            <person name="Thoen E."/>
            <person name="Andreopoulos B."/>
            <person name="Lu D."/>
            <person name="Skrede I."/>
            <person name="Drula E."/>
            <person name="Henrissat B."/>
            <person name="Morin E."/>
            <person name="Kohler A."/>
            <person name="Barry K."/>
            <person name="LaButti K."/>
            <person name="Morin E."/>
            <person name="Salamov A."/>
            <person name="Lipzen A."/>
            <person name="Mereny Z."/>
            <person name="Hegedus B."/>
            <person name="Baldrian P."/>
            <person name="Stursova M."/>
            <person name="Weitz H."/>
            <person name="Taylor A."/>
            <person name="Grigoriev I.V."/>
            <person name="Nagy L.G."/>
            <person name="Martin F."/>
            <person name="Kauserud H."/>
        </authorList>
    </citation>
    <scope>NUCLEOTIDE SEQUENCE</scope>
    <source>
        <strain evidence="1">9284</strain>
    </source>
</reference>
<name>A0AAD7C1Q8_9AGAR</name>
<evidence type="ECO:0000313" key="2">
    <source>
        <dbReference type="Proteomes" id="UP001221142"/>
    </source>
</evidence>
<dbReference type="EMBL" id="JARKIF010000006">
    <property type="protein sequence ID" value="KAJ7636603.1"/>
    <property type="molecule type" value="Genomic_DNA"/>
</dbReference>
<evidence type="ECO:0000313" key="1">
    <source>
        <dbReference type="EMBL" id="KAJ7636603.1"/>
    </source>
</evidence>
<dbReference type="SUPFAM" id="SSF52047">
    <property type="entry name" value="RNI-like"/>
    <property type="match status" value="1"/>
</dbReference>
<proteinExistence type="predicted"/>
<accession>A0AAD7C1Q8</accession>
<organism evidence="1 2">
    <name type="scientific">Roridomyces roridus</name>
    <dbReference type="NCBI Taxonomy" id="1738132"/>
    <lineage>
        <taxon>Eukaryota</taxon>
        <taxon>Fungi</taxon>
        <taxon>Dikarya</taxon>
        <taxon>Basidiomycota</taxon>
        <taxon>Agaricomycotina</taxon>
        <taxon>Agaricomycetes</taxon>
        <taxon>Agaricomycetidae</taxon>
        <taxon>Agaricales</taxon>
        <taxon>Marasmiineae</taxon>
        <taxon>Mycenaceae</taxon>
        <taxon>Roridomyces</taxon>
    </lineage>
</organism>
<dbReference type="AlphaFoldDB" id="A0AAD7C1Q8"/>
<protein>
    <submittedName>
        <fullName evidence="1">Uncharacterized protein</fullName>
    </submittedName>
</protein>
<comment type="caution">
    <text evidence="1">The sequence shown here is derived from an EMBL/GenBank/DDBJ whole genome shotgun (WGS) entry which is preliminary data.</text>
</comment>
<sequence length="342" mass="38552">MHSSYPFSIESRHIILHLSNWDRSFQHIIKNFSRGFIENPERAETVRSLLFLRRRNCYVPIDHDLFCGAMKLMKSLERLSFNDWHEPPIAVRLAHLVFPNLSWCSMIGDFSASKPSDFTKFLIRHPSITRFCLLSLGVVLAHEDDTLEDEQPILPNLQRFEGTPLFLHRLGTQNLRALRVGPWDQLTTSDVQALKARTLGSHIDFNHARPVALSLELSPRDRALETVAEDILSPLRAGMPHIQSLQLQTSTILASCMEALKHISTELSQFPCLAYFSVTHWGDDTIVLGVEAVFEMWITACPTLKGVCIGAQPSSAHGYLTLNSLIRSTRTEESGAEVGTVL</sequence>
<gene>
    <name evidence="1" type="ORF">FB45DRAFT_1055942</name>
</gene>